<dbReference type="RefSeq" id="WP_356713094.1">
    <property type="nucleotide sequence ID" value="NZ_JBEXIP010000067.1"/>
</dbReference>
<dbReference type="Proteomes" id="UP001550044">
    <property type="component" value="Unassembled WGS sequence"/>
</dbReference>
<feature type="region of interest" description="Disordered" evidence="1">
    <location>
        <begin position="1"/>
        <end position="116"/>
    </location>
</feature>
<evidence type="ECO:0000313" key="3">
    <source>
        <dbReference type="Proteomes" id="UP001550044"/>
    </source>
</evidence>
<feature type="compositionally biased region" description="Polar residues" evidence="1">
    <location>
        <begin position="86"/>
        <end position="102"/>
    </location>
</feature>
<evidence type="ECO:0000313" key="2">
    <source>
        <dbReference type="EMBL" id="MET8438682.1"/>
    </source>
</evidence>
<dbReference type="EMBL" id="JBEXIP010000067">
    <property type="protein sequence ID" value="MET8438682.1"/>
    <property type="molecule type" value="Genomic_DNA"/>
</dbReference>
<keyword evidence="3" id="KW-1185">Reference proteome</keyword>
<accession>A0ABV2ULF2</accession>
<feature type="compositionally biased region" description="Basic and acidic residues" evidence="1">
    <location>
        <begin position="103"/>
        <end position="116"/>
    </location>
</feature>
<organism evidence="2 3">
    <name type="scientific">Streptomyces sp. 900116325</name>
    <dbReference type="NCBI Taxonomy" id="3154295"/>
    <lineage>
        <taxon>Bacteria</taxon>
        <taxon>Bacillati</taxon>
        <taxon>Actinomycetota</taxon>
        <taxon>Actinomycetes</taxon>
        <taxon>Kitasatosporales</taxon>
        <taxon>Streptomycetaceae</taxon>
        <taxon>Streptomyces</taxon>
    </lineage>
</organism>
<evidence type="ECO:0000256" key="1">
    <source>
        <dbReference type="SAM" id="MobiDB-lite"/>
    </source>
</evidence>
<sequence>MAVPVDGQVARPTFDGVAGVGKPEADGKVQRVVVDPAQQSPNRRFRGQGPLGGGSGSSRAPTCSSTWGGASAIHSPTARSDVAPANTAQAARVSTTSEPASRTSEETRLDAIDLEA</sequence>
<gene>
    <name evidence="2" type="ORF">ABZV61_39495</name>
</gene>
<proteinExistence type="predicted"/>
<comment type="caution">
    <text evidence="2">The sequence shown here is derived from an EMBL/GenBank/DDBJ whole genome shotgun (WGS) entry which is preliminary data.</text>
</comment>
<protein>
    <submittedName>
        <fullName evidence="2">Uncharacterized protein</fullName>
    </submittedName>
</protein>
<reference evidence="2 3" key="1">
    <citation type="submission" date="2024-06" db="EMBL/GenBank/DDBJ databases">
        <title>The Natural Products Discovery Center: Release of the First 8490 Sequenced Strains for Exploring Actinobacteria Biosynthetic Diversity.</title>
        <authorList>
            <person name="Kalkreuter E."/>
            <person name="Kautsar S.A."/>
            <person name="Yang D."/>
            <person name="Bader C.D."/>
            <person name="Teijaro C.N."/>
            <person name="Fluegel L."/>
            <person name="Davis C.M."/>
            <person name="Simpson J.R."/>
            <person name="Lauterbach L."/>
            <person name="Steele A.D."/>
            <person name="Gui C."/>
            <person name="Meng S."/>
            <person name="Li G."/>
            <person name="Viehrig K."/>
            <person name="Ye F."/>
            <person name="Su P."/>
            <person name="Kiefer A.F."/>
            <person name="Nichols A."/>
            <person name="Cepeda A.J."/>
            <person name="Yan W."/>
            <person name="Fan B."/>
            <person name="Jiang Y."/>
            <person name="Adhikari A."/>
            <person name="Zheng C.-J."/>
            <person name="Schuster L."/>
            <person name="Cowan T.M."/>
            <person name="Smanski M.J."/>
            <person name="Chevrette M.G."/>
            <person name="De Carvalho L.P.S."/>
            <person name="Shen B."/>
        </authorList>
    </citation>
    <scope>NUCLEOTIDE SEQUENCE [LARGE SCALE GENOMIC DNA]</scope>
    <source>
        <strain evidence="2 3">NPDC005137</strain>
    </source>
</reference>
<name>A0ABV2ULF2_9ACTN</name>